<dbReference type="SMART" id="SM00338">
    <property type="entry name" value="BRLZ"/>
    <property type="match status" value="1"/>
</dbReference>
<feature type="region of interest" description="Disordered" evidence="8">
    <location>
        <begin position="1"/>
        <end position="40"/>
    </location>
</feature>
<dbReference type="Pfam" id="PF00687">
    <property type="entry name" value="Ribosomal_L1"/>
    <property type="match status" value="1"/>
</dbReference>
<evidence type="ECO:0000256" key="8">
    <source>
        <dbReference type="SAM" id="MobiDB-lite"/>
    </source>
</evidence>
<feature type="region of interest" description="Disordered" evidence="8">
    <location>
        <begin position="173"/>
        <end position="194"/>
    </location>
</feature>
<dbReference type="InterPro" id="IPR043452">
    <property type="entry name" value="BZIP46-like"/>
</dbReference>
<dbReference type="CDD" id="cd14707">
    <property type="entry name" value="bZIP_plant_BZIP46"/>
    <property type="match status" value="1"/>
</dbReference>
<dbReference type="Gene3D" id="1.20.5.170">
    <property type="match status" value="1"/>
</dbReference>
<dbReference type="PROSITE" id="PS00036">
    <property type="entry name" value="BZIP_BASIC"/>
    <property type="match status" value="1"/>
</dbReference>
<dbReference type="PANTHER" id="PTHR22952:SF395">
    <property type="entry name" value="ABSCISIC ACID-INSENSITIVE 5-LIKE PROTEIN 1"/>
    <property type="match status" value="1"/>
</dbReference>
<dbReference type="CDD" id="cd00403">
    <property type="entry name" value="Ribosomal_L1"/>
    <property type="match status" value="1"/>
</dbReference>
<comment type="caution">
    <text evidence="10">The sequence shown here is derived from an EMBL/GenBank/DDBJ whole genome shotgun (WGS) entry which is preliminary data.</text>
</comment>
<dbReference type="EMBL" id="JBBPBM010000023">
    <property type="protein sequence ID" value="KAK8545020.1"/>
    <property type="molecule type" value="Genomic_DNA"/>
</dbReference>
<organism evidence="10 11">
    <name type="scientific">Hibiscus sabdariffa</name>
    <name type="common">roselle</name>
    <dbReference type="NCBI Taxonomy" id="183260"/>
    <lineage>
        <taxon>Eukaryota</taxon>
        <taxon>Viridiplantae</taxon>
        <taxon>Streptophyta</taxon>
        <taxon>Embryophyta</taxon>
        <taxon>Tracheophyta</taxon>
        <taxon>Spermatophyta</taxon>
        <taxon>Magnoliopsida</taxon>
        <taxon>eudicotyledons</taxon>
        <taxon>Gunneridae</taxon>
        <taxon>Pentapetalae</taxon>
        <taxon>rosids</taxon>
        <taxon>malvids</taxon>
        <taxon>Malvales</taxon>
        <taxon>Malvaceae</taxon>
        <taxon>Malvoideae</taxon>
        <taxon>Hibiscus</taxon>
    </lineage>
</organism>
<dbReference type="InterPro" id="IPR023673">
    <property type="entry name" value="Ribosomal_uL1_CS"/>
</dbReference>
<feature type="coiled-coil region" evidence="7">
    <location>
        <begin position="321"/>
        <end position="362"/>
    </location>
</feature>
<dbReference type="PANTHER" id="PTHR22952">
    <property type="entry name" value="CAMP-RESPONSE ELEMENT BINDING PROTEIN-RELATED"/>
    <property type="match status" value="1"/>
</dbReference>
<gene>
    <name evidence="10" type="ORF">V6N12_025874</name>
</gene>
<evidence type="ECO:0000256" key="4">
    <source>
        <dbReference type="ARBA" id="ARBA00023125"/>
    </source>
</evidence>
<dbReference type="SUPFAM" id="SSF57959">
    <property type="entry name" value="Leucine zipper domain"/>
    <property type="match status" value="1"/>
</dbReference>
<reference evidence="10 11" key="1">
    <citation type="journal article" date="2024" name="G3 (Bethesda)">
        <title>Genome assembly of Hibiscus sabdariffa L. provides insights into metabolisms of medicinal natural products.</title>
        <authorList>
            <person name="Kim T."/>
        </authorList>
    </citation>
    <scope>NUCLEOTIDE SEQUENCE [LARGE SCALE GENOMIC DNA]</scope>
    <source>
        <strain evidence="10">TK-2024</strain>
        <tissue evidence="10">Old leaves</tissue>
    </source>
</reference>
<evidence type="ECO:0000256" key="1">
    <source>
        <dbReference type="ARBA" id="ARBA00004123"/>
    </source>
</evidence>
<keyword evidence="4" id="KW-0238">DNA-binding</keyword>
<dbReference type="InterPro" id="IPR016095">
    <property type="entry name" value="Ribosomal_uL1_3-a/b-sand"/>
</dbReference>
<dbReference type="SUPFAM" id="SSF56808">
    <property type="entry name" value="Ribosomal protein L1"/>
    <property type="match status" value="1"/>
</dbReference>
<keyword evidence="5" id="KW-0539">Nucleus</keyword>
<evidence type="ECO:0000313" key="10">
    <source>
        <dbReference type="EMBL" id="KAK8545020.1"/>
    </source>
</evidence>
<dbReference type="InterPro" id="IPR046347">
    <property type="entry name" value="bZIP_sf"/>
</dbReference>
<dbReference type="InterPro" id="IPR023674">
    <property type="entry name" value="Ribosomal_uL1-like"/>
</dbReference>
<evidence type="ECO:0000313" key="11">
    <source>
        <dbReference type="Proteomes" id="UP001472677"/>
    </source>
</evidence>
<comment type="subcellular location">
    <subcellularLocation>
        <location evidence="1">Nucleus</location>
    </subcellularLocation>
</comment>
<keyword evidence="11" id="KW-1185">Reference proteome</keyword>
<evidence type="ECO:0000256" key="3">
    <source>
        <dbReference type="ARBA" id="ARBA00022980"/>
    </source>
</evidence>
<evidence type="ECO:0000256" key="2">
    <source>
        <dbReference type="ARBA" id="ARBA00010531"/>
    </source>
</evidence>
<keyword evidence="7" id="KW-0175">Coiled coil</keyword>
<sequence>MALTQSESVAYGGIKEAGSPTRAPESPHEELAPDQSSSSLSKQNSIFSLTLDEIQLKSGMTFGSMNMDEFLANLWNVEENQLVPTQPDQIELINGGDKGTGSQQSLARQGSFSIPTPLCKKTVNEVWFEIQKELPQQRKANDIVVVNHEPPQRQHTLGEMTLEDFLVKAGVVQEPSRSSQQNKPAPSRINGPSLNENYGMGHVTGSSQQKMLVPIQNNNASMDANFGMGHVMGLGFPAHPIVGNNLAAGNGYGAGYSIFTQSKTIMGQSFNGPQSGNGTNSLLNPAAAQNKRRIIDGPPEVVVERRQRRMIKNRESAARSRARKQAYTVELELELNQLKKENEKLKQVVEENEKRRKEEEVKRKQWTCAKEKGDKMRGLRRTGFSFLSSSQGKFPSFLRAKNRVSEMSKLQSDALREAISTIVANSKERNRKFTETIELQIGLKNYDPQKDKRFSGSVKLPHIPRPKMKICMLGDAQHVEEAEKIGLDYMDVEALKKLNKNKKLVKKLAKKYHAFLASESVIKQIPRLLGPGLNKAGKFPTLVTHQESLESKVNETKAMVKFQLKKVLCMGVAVGNVAMEEKQIFQNVQMSVNFLVSLLKKNWQNVSLYTIWLIDNFDGEMIVFDPMSGALAAASAWQQNQNVSATNMPFAKSGLRRLENFDPSFSPLSKLLH</sequence>
<dbReference type="Proteomes" id="UP001472677">
    <property type="component" value="Unassembled WGS sequence"/>
</dbReference>
<evidence type="ECO:0000256" key="6">
    <source>
        <dbReference type="ARBA" id="ARBA00023274"/>
    </source>
</evidence>
<comment type="similarity">
    <text evidence="2">Belongs to the universal ribosomal protein uL1 family.</text>
</comment>
<keyword evidence="6" id="KW-0687">Ribonucleoprotein</keyword>
<name>A0ABR2DQ38_9ROSI</name>
<accession>A0ABR2DQ38</accession>
<keyword evidence="3" id="KW-0689">Ribosomal protein</keyword>
<dbReference type="PROSITE" id="PS50217">
    <property type="entry name" value="BZIP"/>
    <property type="match status" value="1"/>
</dbReference>
<dbReference type="InterPro" id="IPR004827">
    <property type="entry name" value="bZIP"/>
</dbReference>
<dbReference type="Gene3D" id="3.40.50.790">
    <property type="match status" value="1"/>
</dbReference>
<evidence type="ECO:0000256" key="7">
    <source>
        <dbReference type="SAM" id="Coils"/>
    </source>
</evidence>
<dbReference type="Gene3D" id="3.30.190.20">
    <property type="match status" value="1"/>
</dbReference>
<dbReference type="InterPro" id="IPR028364">
    <property type="entry name" value="Ribosomal_uL1/biogenesis"/>
</dbReference>
<evidence type="ECO:0000256" key="5">
    <source>
        <dbReference type="ARBA" id="ARBA00023242"/>
    </source>
</evidence>
<evidence type="ECO:0000259" key="9">
    <source>
        <dbReference type="PROSITE" id="PS50217"/>
    </source>
</evidence>
<proteinExistence type="inferred from homology"/>
<dbReference type="Pfam" id="PF00170">
    <property type="entry name" value="bZIP_1"/>
    <property type="match status" value="1"/>
</dbReference>
<protein>
    <recommendedName>
        <fullName evidence="9">BZIP domain-containing protein</fullName>
    </recommendedName>
</protein>
<feature type="compositionally biased region" description="Polar residues" evidence="8">
    <location>
        <begin position="175"/>
        <end position="194"/>
    </location>
</feature>
<dbReference type="PROSITE" id="PS01199">
    <property type="entry name" value="RIBOSOMAL_L1"/>
    <property type="match status" value="1"/>
</dbReference>
<feature type="domain" description="BZIP" evidence="9">
    <location>
        <begin position="303"/>
        <end position="351"/>
    </location>
</feature>